<sequence length="414" mass="47555">MGNEEGWMLVNIDRKERSDGFDHLEHVFFNGRTLQCTKWLTLPTMTRKMDQWLASRKPVVQSGSFSKLSVELLDLIFEHLAASTSGSRLTEMIFFAITCTAVLEVGERHLLRALRAYHAYWVRGRLVCLSNSLTWGDFPMGLLTDTETHELETALFDWNCEEEYGSLYEFALKRYDNCPTHQEDDREVAFDLRQRLYHAEHPTSMHMYKRNRVPASGEPWDDIRRFLNIYHAQWPTAKKDAISVLCNLSKTEYVRSDRLPKDNPSDGPWFELDSALLSRICWCGDDEDVSIRCEGEYRERLMRGSWAGDRFCITTLDMLEEVFNGKEGKDVSEETLALLQHIWTLRPNDPAEEKAEQEGTSTKSQTIEDSPDSDDTPSESETSTEDTSSDDSSSDDTTNDEDTSSEESLDNDNA</sequence>
<feature type="region of interest" description="Disordered" evidence="1">
    <location>
        <begin position="347"/>
        <end position="414"/>
    </location>
</feature>
<gene>
    <name evidence="2" type="ORF">OH76DRAFT_732987</name>
</gene>
<feature type="compositionally biased region" description="Acidic residues" evidence="1">
    <location>
        <begin position="369"/>
        <end position="414"/>
    </location>
</feature>
<keyword evidence="3" id="KW-1185">Reference proteome</keyword>
<dbReference type="EMBL" id="KZ857382">
    <property type="protein sequence ID" value="RDX55342.1"/>
    <property type="molecule type" value="Genomic_DNA"/>
</dbReference>
<reference evidence="2 3" key="1">
    <citation type="journal article" date="2018" name="Biotechnol. Biofuels">
        <title>Integrative visual omics of the white-rot fungus Polyporus brumalis exposes the biotechnological potential of its oxidative enzymes for delignifying raw plant biomass.</title>
        <authorList>
            <person name="Miyauchi S."/>
            <person name="Rancon A."/>
            <person name="Drula E."/>
            <person name="Hage H."/>
            <person name="Chaduli D."/>
            <person name="Favel A."/>
            <person name="Grisel S."/>
            <person name="Henrissat B."/>
            <person name="Herpoel-Gimbert I."/>
            <person name="Ruiz-Duenas F.J."/>
            <person name="Chevret D."/>
            <person name="Hainaut M."/>
            <person name="Lin J."/>
            <person name="Wang M."/>
            <person name="Pangilinan J."/>
            <person name="Lipzen A."/>
            <person name="Lesage-Meessen L."/>
            <person name="Navarro D."/>
            <person name="Riley R."/>
            <person name="Grigoriev I.V."/>
            <person name="Zhou S."/>
            <person name="Raouche S."/>
            <person name="Rosso M.N."/>
        </authorList>
    </citation>
    <scope>NUCLEOTIDE SEQUENCE [LARGE SCALE GENOMIC DNA]</scope>
    <source>
        <strain evidence="2 3">BRFM 1820</strain>
    </source>
</reference>
<feature type="compositionally biased region" description="Polar residues" evidence="1">
    <location>
        <begin position="358"/>
        <end position="367"/>
    </location>
</feature>
<dbReference type="OrthoDB" id="2753223at2759"/>
<evidence type="ECO:0000313" key="3">
    <source>
        <dbReference type="Proteomes" id="UP000256964"/>
    </source>
</evidence>
<name>A0A371DS33_9APHY</name>
<organism evidence="2 3">
    <name type="scientific">Lentinus brumalis</name>
    <dbReference type="NCBI Taxonomy" id="2498619"/>
    <lineage>
        <taxon>Eukaryota</taxon>
        <taxon>Fungi</taxon>
        <taxon>Dikarya</taxon>
        <taxon>Basidiomycota</taxon>
        <taxon>Agaricomycotina</taxon>
        <taxon>Agaricomycetes</taxon>
        <taxon>Polyporales</taxon>
        <taxon>Polyporaceae</taxon>
        <taxon>Lentinus</taxon>
    </lineage>
</organism>
<dbReference type="AlphaFoldDB" id="A0A371DS33"/>
<accession>A0A371DS33</accession>
<evidence type="ECO:0000313" key="2">
    <source>
        <dbReference type="EMBL" id="RDX55342.1"/>
    </source>
</evidence>
<protein>
    <submittedName>
        <fullName evidence="2">Uncharacterized protein</fullName>
    </submittedName>
</protein>
<proteinExistence type="predicted"/>
<dbReference type="Proteomes" id="UP000256964">
    <property type="component" value="Unassembled WGS sequence"/>
</dbReference>
<evidence type="ECO:0000256" key="1">
    <source>
        <dbReference type="SAM" id="MobiDB-lite"/>
    </source>
</evidence>